<dbReference type="Proteomes" id="UP000544107">
    <property type="component" value="Unassembled WGS sequence"/>
</dbReference>
<evidence type="ECO:0000313" key="4">
    <source>
        <dbReference type="EMBL" id="MBB4009875.1"/>
    </source>
</evidence>
<evidence type="ECO:0000259" key="2">
    <source>
        <dbReference type="Pfam" id="PF03428"/>
    </source>
</evidence>
<dbReference type="Pfam" id="PF11800">
    <property type="entry name" value="RP-C_C"/>
    <property type="match status" value="1"/>
</dbReference>
<accession>A0A1Q9A9I5</accession>
<evidence type="ECO:0000259" key="3">
    <source>
        <dbReference type="Pfam" id="PF11800"/>
    </source>
</evidence>
<dbReference type="SUPFAM" id="SSF46785">
    <property type="entry name" value="Winged helix' DNA-binding domain"/>
    <property type="match status" value="1"/>
</dbReference>
<reference evidence="4 7" key="2">
    <citation type="submission" date="2020-08" db="EMBL/GenBank/DDBJ databases">
        <title>Genomic Encyclopedia of Type Strains, Phase IV (KMG-IV): sequencing the most valuable type-strain genomes for metagenomic binning, comparative biology and taxonomic classification.</title>
        <authorList>
            <person name="Goeker M."/>
        </authorList>
    </citation>
    <scope>NUCLEOTIDE SEQUENCE [LARGE SCALE GENOMIC DNA]</scope>
    <source>
        <strain evidence="4 7">DSM 100021</strain>
    </source>
</reference>
<dbReference type="NCBIfam" id="NF010396">
    <property type="entry name" value="PRK13824.1"/>
    <property type="match status" value="1"/>
</dbReference>
<evidence type="ECO:0000313" key="7">
    <source>
        <dbReference type="Proteomes" id="UP000544107"/>
    </source>
</evidence>
<feature type="domain" description="Plasmid replication protein C C-terminal" evidence="3">
    <location>
        <begin position="301"/>
        <end position="398"/>
    </location>
</feature>
<dbReference type="Pfam" id="PF03428">
    <property type="entry name" value="RP-C"/>
    <property type="match status" value="1"/>
</dbReference>
<dbReference type="RefSeq" id="WP_075613196.1">
    <property type="nucleotide sequence ID" value="NZ_JACIED010000006.1"/>
</dbReference>
<dbReference type="OrthoDB" id="7488837at2"/>
<proteinExistence type="predicted"/>
<sequence length="407" mass="44886">MERIATSPFGAGRMSGRVLARQARVGQRQAELQQGDGTNSSGRAEKWQLLRALTEARSVYGLGDRTICVLEALVSFTTERELDGSQPIIVFPSNRELAFRARGMAPATIRRHLACLVEKGMIFRRDSANGKRYCRRAESGEIEDAFGFDLAPFALKADDIYTAAEEARAEAKRSRALRGEITVLSRDISKVITLALEEQRAGQWDTYLLDYQALRVTSGRQIPSQELQDLALNLNHMLAEVENAYLSSLSEQELSGNDDRSERLYQNSNTELQSDKNGKEHITAPASSEADTQKRAVAVSLTKFMSLCPQIADYAKDGIGGWQDILRAADVVRTMLGVSPDAWLKARQAMGDQAAAIAIAVMLERADTIRSAGGYLRTLTEKAEQGQFSVYPMLQALEKSRTGASRD</sequence>
<evidence type="ECO:0000313" key="6">
    <source>
        <dbReference type="Proteomes" id="UP000185598"/>
    </source>
</evidence>
<name>A0A1Q9A9I5_9HYPH</name>
<dbReference type="InterPro" id="IPR036390">
    <property type="entry name" value="WH_DNA-bd_sf"/>
</dbReference>
<dbReference type="AlphaFoldDB" id="A0A1Q9A9I5"/>
<feature type="region of interest" description="Disordered" evidence="1">
    <location>
        <begin position="269"/>
        <end position="289"/>
    </location>
</feature>
<dbReference type="STRING" id="887144.BJF91_15790"/>
<protein>
    <submittedName>
        <fullName evidence="4 5">Replication initiation protein</fullName>
    </submittedName>
</protein>
<dbReference type="InterPro" id="IPR047611">
    <property type="entry name" value="RepABC_RepC"/>
</dbReference>
<feature type="domain" description="Plasmid replication protein C N-terminal" evidence="2">
    <location>
        <begin position="30"/>
        <end position="194"/>
    </location>
</feature>
<keyword evidence="6" id="KW-1185">Reference proteome</keyword>
<dbReference type="NCBIfam" id="NF040974">
    <property type="entry name" value="RepABC_RepC"/>
    <property type="match status" value="1"/>
</dbReference>
<dbReference type="InterPro" id="IPR005090">
    <property type="entry name" value="RepC_N"/>
</dbReference>
<organism evidence="5 6">
    <name type="scientific">Allorhizobium taibaishanense</name>
    <dbReference type="NCBI Taxonomy" id="887144"/>
    <lineage>
        <taxon>Bacteria</taxon>
        <taxon>Pseudomonadati</taxon>
        <taxon>Pseudomonadota</taxon>
        <taxon>Alphaproteobacteria</taxon>
        <taxon>Hyphomicrobiales</taxon>
        <taxon>Rhizobiaceae</taxon>
        <taxon>Rhizobium/Agrobacterium group</taxon>
        <taxon>Allorhizobium</taxon>
    </lineage>
</organism>
<gene>
    <name evidence="5" type="ORF">BJF91_15790</name>
    <name evidence="4" type="ORF">GGQ71_004172</name>
</gene>
<evidence type="ECO:0000313" key="5">
    <source>
        <dbReference type="EMBL" id="OLP51505.1"/>
    </source>
</evidence>
<dbReference type="EMBL" id="JACIED010000006">
    <property type="protein sequence ID" value="MBB4009875.1"/>
    <property type="molecule type" value="Genomic_DNA"/>
</dbReference>
<evidence type="ECO:0000256" key="1">
    <source>
        <dbReference type="SAM" id="MobiDB-lite"/>
    </source>
</evidence>
<dbReference type="EMBL" id="MKIN01000019">
    <property type="protein sequence ID" value="OLP51505.1"/>
    <property type="molecule type" value="Genomic_DNA"/>
</dbReference>
<dbReference type="Proteomes" id="UP000185598">
    <property type="component" value="Unassembled WGS sequence"/>
</dbReference>
<reference evidence="5 6" key="1">
    <citation type="submission" date="2016-09" db="EMBL/GenBank/DDBJ databases">
        <title>Rhizobium oryziradicis sp. nov., isolated from the root of rice.</title>
        <authorList>
            <person name="Zhao J."/>
            <person name="Zhang X."/>
        </authorList>
    </citation>
    <scope>NUCLEOTIDE SEQUENCE [LARGE SCALE GENOMIC DNA]</scope>
    <source>
        <strain evidence="5 6">14971</strain>
    </source>
</reference>
<comment type="caution">
    <text evidence="5">The sequence shown here is derived from an EMBL/GenBank/DDBJ whole genome shotgun (WGS) entry which is preliminary data.</text>
</comment>
<feature type="compositionally biased region" description="Basic and acidic residues" evidence="1">
    <location>
        <begin position="273"/>
        <end position="282"/>
    </location>
</feature>
<dbReference type="InterPro" id="IPR021760">
    <property type="entry name" value="RepC_C"/>
</dbReference>